<reference evidence="1 2" key="2">
    <citation type="journal article" date="2022" name="Mol. Ecol. Resour.">
        <title>The genomes of chicory, endive, great burdock and yacon provide insights into Asteraceae paleo-polyploidization history and plant inulin production.</title>
        <authorList>
            <person name="Fan W."/>
            <person name="Wang S."/>
            <person name="Wang H."/>
            <person name="Wang A."/>
            <person name="Jiang F."/>
            <person name="Liu H."/>
            <person name="Zhao H."/>
            <person name="Xu D."/>
            <person name="Zhang Y."/>
        </authorList>
    </citation>
    <scope>NUCLEOTIDE SEQUENCE [LARGE SCALE GENOMIC DNA]</scope>
    <source>
        <strain evidence="2">cv. Niubang</strain>
    </source>
</reference>
<comment type="caution">
    <text evidence="1">The sequence shown here is derived from an EMBL/GenBank/DDBJ whole genome shotgun (WGS) entry which is preliminary data.</text>
</comment>
<evidence type="ECO:0000313" key="2">
    <source>
        <dbReference type="Proteomes" id="UP001055879"/>
    </source>
</evidence>
<name>A0ACB9CN64_ARCLA</name>
<gene>
    <name evidence="1" type="ORF">L6452_15208</name>
</gene>
<evidence type="ECO:0000313" key="1">
    <source>
        <dbReference type="EMBL" id="KAI3735700.1"/>
    </source>
</evidence>
<sequence>MFLFIKCSKSTATRTQRFEIRSFCTLSRGSSHGHDEQEVVQSLLVLCKYVVFQEEPNAENSTWLSNDVAMLSTKSGELLLLTLVHYGQIRYKEVQLSLKLLLRFLRVCRFVFTSLISASDESDNVNDDEEREIKTKPAKVDLSEYSEEHKSWYKADRQARSLLLQSIPNDIYIKINSYKHDAKKMWDQLEKMMMGSKVGNQMKVANCINCYEEFKAKENESLKDTYERFTVLLTELTKNKVNKKQLENNVKFLSIQRPEWKKHTRRMKQMKDLNEILLHELYETLRQNEEEVEEKRAEKKKAEKVPDPIALVAGEKEKEKKKKKVLYLLNLNLHQMKFYKKSGSNSQRYSSSSSKNHEHRERVEGKRYEGKRYVEKKPEEKKKFMNDYTAAEKPATDSIKCYNCGKMGHFAKECRKPNVLNSQYYQNKLLLVKQQEAGVALMAEDEFWLDYSEGEEEEKEENAHLCLMGKEVKNDVSDDETADEISVLQDLLEKERQIFKENKKSFELEKKTYEKRNVGIFKDISEKTKNMETNFEQERLHFESEISKLKSKINVLSADVQKEQMVKSDLKQKFDTLTSERNILSTKIKDLEAANVNLSEKITADVISQSPVDNSTESVFFQNSFKFFS</sequence>
<dbReference type="EMBL" id="CM042050">
    <property type="protein sequence ID" value="KAI3735700.1"/>
    <property type="molecule type" value="Genomic_DNA"/>
</dbReference>
<protein>
    <submittedName>
        <fullName evidence="1">Uncharacterized protein</fullName>
    </submittedName>
</protein>
<proteinExistence type="predicted"/>
<dbReference type="Proteomes" id="UP001055879">
    <property type="component" value="Linkage Group LG04"/>
</dbReference>
<organism evidence="1 2">
    <name type="scientific">Arctium lappa</name>
    <name type="common">Greater burdock</name>
    <name type="synonym">Lappa major</name>
    <dbReference type="NCBI Taxonomy" id="4217"/>
    <lineage>
        <taxon>Eukaryota</taxon>
        <taxon>Viridiplantae</taxon>
        <taxon>Streptophyta</taxon>
        <taxon>Embryophyta</taxon>
        <taxon>Tracheophyta</taxon>
        <taxon>Spermatophyta</taxon>
        <taxon>Magnoliopsida</taxon>
        <taxon>eudicotyledons</taxon>
        <taxon>Gunneridae</taxon>
        <taxon>Pentapetalae</taxon>
        <taxon>asterids</taxon>
        <taxon>campanulids</taxon>
        <taxon>Asterales</taxon>
        <taxon>Asteraceae</taxon>
        <taxon>Carduoideae</taxon>
        <taxon>Cardueae</taxon>
        <taxon>Arctiinae</taxon>
        <taxon>Arctium</taxon>
    </lineage>
</organism>
<accession>A0ACB9CN64</accession>
<reference evidence="2" key="1">
    <citation type="journal article" date="2022" name="Mol. Ecol. Resour.">
        <title>The genomes of chicory, endive, great burdock and yacon provide insights into Asteraceae palaeo-polyploidization history and plant inulin production.</title>
        <authorList>
            <person name="Fan W."/>
            <person name="Wang S."/>
            <person name="Wang H."/>
            <person name="Wang A."/>
            <person name="Jiang F."/>
            <person name="Liu H."/>
            <person name="Zhao H."/>
            <person name="Xu D."/>
            <person name="Zhang Y."/>
        </authorList>
    </citation>
    <scope>NUCLEOTIDE SEQUENCE [LARGE SCALE GENOMIC DNA]</scope>
    <source>
        <strain evidence="2">cv. Niubang</strain>
    </source>
</reference>
<keyword evidence="2" id="KW-1185">Reference proteome</keyword>